<keyword evidence="4 13" id="KW-1133">Transmembrane helix</keyword>
<keyword evidence="2" id="KW-1003">Cell membrane</keyword>
<evidence type="ECO:0000256" key="4">
    <source>
        <dbReference type="ARBA" id="ARBA00022989"/>
    </source>
</evidence>
<dbReference type="CDD" id="cd15134">
    <property type="entry name" value="7tmA_capaR"/>
    <property type="match status" value="1"/>
</dbReference>
<dbReference type="PANTHER" id="PTHR24243">
    <property type="entry name" value="G-PROTEIN COUPLED RECEPTOR"/>
    <property type="match status" value="1"/>
</dbReference>
<evidence type="ECO:0000256" key="7">
    <source>
        <dbReference type="ARBA" id="ARBA00023157"/>
    </source>
</evidence>
<keyword evidence="7" id="KW-1015">Disulfide bond</keyword>
<feature type="region of interest" description="Disordered" evidence="12">
    <location>
        <begin position="395"/>
        <end position="430"/>
    </location>
</feature>
<keyword evidence="8 11" id="KW-0675">Receptor</keyword>
<keyword evidence="3 11" id="KW-0812">Transmembrane</keyword>
<evidence type="ECO:0000259" key="14">
    <source>
        <dbReference type="PROSITE" id="PS50262"/>
    </source>
</evidence>
<name>A0A1S3HIF3_LINAN</name>
<evidence type="ECO:0000256" key="10">
    <source>
        <dbReference type="ARBA" id="ARBA00023224"/>
    </source>
</evidence>
<dbReference type="PRINTS" id="PR01565">
    <property type="entry name" value="NEUROMEDINUR"/>
</dbReference>
<evidence type="ECO:0000256" key="12">
    <source>
        <dbReference type="SAM" id="MobiDB-lite"/>
    </source>
</evidence>
<feature type="transmembrane region" description="Helical" evidence="13">
    <location>
        <begin position="131"/>
        <end position="149"/>
    </location>
</feature>
<keyword evidence="10 11" id="KW-0807">Transducer</keyword>
<gene>
    <name evidence="16" type="primary">LOC106155532</name>
</gene>
<dbReference type="Gene3D" id="1.20.1070.10">
    <property type="entry name" value="Rhodopsin 7-helix transmembrane proteins"/>
    <property type="match status" value="1"/>
</dbReference>
<comment type="subcellular location">
    <subcellularLocation>
        <location evidence="1">Cell membrane</location>
        <topology evidence="1">Multi-pass membrane protein</topology>
    </subcellularLocation>
</comment>
<feature type="transmembrane region" description="Helical" evidence="13">
    <location>
        <begin position="85"/>
        <end position="104"/>
    </location>
</feature>
<dbReference type="GeneID" id="106155532"/>
<dbReference type="PRINTS" id="PR00237">
    <property type="entry name" value="GPCRRHODOPSN"/>
</dbReference>
<evidence type="ECO:0000313" key="15">
    <source>
        <dbReference type="Proteomes" id="UP000085678"/>
    </source>
</evidence>
<protein>
    <submittedName>
        <fullName evidence="16">Pyrokinin-1 receptor</fullName>
    </submittedName>
</protein>
<evidence type="ECO:0000256" key="1">
    <source>
        <dbReference type="ARBA" id="ARBA00004651"/>
    </source>
</evidence>
<dbReference type="OMA" id="QLHVPCR"/>
<accession>A0A1S3HIF3</accession>
<dbReference type="InterPro" id="IPR005390">
    <property type="entry name" value="NeuromedU_rcpt"/>
</dbReference>
<dbReference type="PROSITE" id="PS00237">
    <property type="entry name" value="G_PROTEIN_RECEP_F1_1"/>
    <property type="match status" value="1"/>
</dbReference>
<feature type="transmembrane region" description="Helical" evidence="13">
    <location>
        <begin position="281"/>
        <end position="300"/>
    </location>
</feature>
<dbReference type="RefSeq" id="XP_013385873.1">
    <property type="nucleotide sequence ID" value="XM_013530419.1"/>
</dbReference>
<feature type="transmembrane region" description="Helical" evidence="13">
    <location>
        <begin position="169"/>
        <end position="190"/>
    </location>
</feature>
<evidence type="ECO:0000256" key="5">
    <source>
        <dbReference type="ARBA" id="ARBA00023040"/>
    </source>
</evidence>
<evidence type="ECO:0000256" key="13">
    <source>
        <dbReference type="SAM" id="Phobius"/>
    </source>
</evidence>
<proteinExistence type="inferred from homology"/>
<dbReference type="GO" id="GO:0001607">
    <property type="term" value="F:neuromedin U receptor activity"/>
    <property type="evidence" value="ECO:0007669"/>
    <property type="project" value="InterPro"/>
</dbReference>
<keyword evidence="5 11" id="KW-0297">G-protein coupled receptor</keyword>
<dbReference type="Proteomes" id="UP000085678">
    <property type="component" value="Unplaced"/>
</dbReference>
<comment type="similarity">
    <text evidence="11">Belongs to the G-protein coupled receptor 1 family.</text>
</comment>
<keyword evidence="6 13" id="KW-0472">Membrane</keyword>
<sequence length="496" mass="55737">MNYELSDTWGYIPLNSSAGGDEETSAMSVDEYLLQKIGEPRRKELYKVIPMTFVYCVIMVTGLVGNTATCVVISKNKFMHTATNYYLFNLAMSDILFLVLGLPIEIYEFWQKYPYVFGETFCLIRTHTSEAATYASILTITAFTVERYVAICHPVRAQTVSNLSRAVKVIVVIWIVSLLCAIPMTVQFGIKYEIDPVTNVSIPESAMCQIVIDKPINEAFEISAFLFFVAPMSVISILYGLIALAVRRSTLSRAGSDSSASSEEGVGVTLRAQKHAKARTAVLKMLFTVVVAFFVCWAPFHVQRLMAIYIEEDDWTPQLLEIDTYTWYISGVLYYGSSTINPIVYSIMSLKFRQAFRNTFMRPCCTRSSSSRGRKNHSKYQTYKFKRSVDSQYCSSVEGSHSPKFKAERNGNLEGTRNPRQNIEMKTKSGDNNQVELVCQAQLGTTKPYASEPSVPVGPGEPLKPKYNCVVEIQANPLSDPQYTTSLRDLHSIRSV</sequence>
<evidence type="ECO:0000256" key="2">
    <source>
        <dbReference type="ARBA" id="ARBA00022475"/>
    </source>
</evidence>
<dbReference type="PANTHER" id="PTHR24243:SF208">
    <property type="entry name" value="PYROKININ-1 RECEPTOR"/>
    <property type="match status" value="1"/>
</dbReference>
<feature type="transmembrane region" description="Helical" evidence="13">
    <location>
        <begin position="325"/>
        <end position="348"/>
    </location>
</feature>
<dbReference type="STRING" id="7574.A0A1S3HIF3"/>
<dbReference type="PROSITE" id="PS50262">
    <property type="entry name" value="G_PROTEIN_RECEP_F1_2"/>
    <property type="match status" value="1"/>
</dbReference>
<dbReference type="SUPFAM" id="SSF81321">
    <property type="entry name" value="Family A G protein-coupled receptor-like"/>
    <property type="match status" value="1"/>
</dbReference>
<dbReference type="OrthoDB" id="5962705at2759"/>
<dbReference type="AlphaFoldDB" id="A0A1S3HIF3"/>
<dbReference type="InterPro" id="IPR000276">
    <property type="entry name" value="GPCR_Rhodpsn"/>
</dbReference>
<organism evidence="15 16">
    <name type="scientific">Lingula anatina</name>
    <name type="common">Brachiopod</name>
    <name type="synonym">Lingula unguis</name>
    <dbReference type="NCBI Taxonomy" id="7574"/>
    <lineage>
        <taxon>Eukaryota</taxon>
        <taxon>Metazoa</taxon>
        <taxon>Spiralia</taxon>
        <taxon>Lophotrochozoa</taxon>
        <taxon>Brachiopoda</taxon>
        <taxon>Linguliformea</taxon>
        <taxon>Lingulata</taxon>
        <taxon>Lingulida</taxon>
        <taxon>Linguloidea</taxon>
        <taxon>Lingulidae</taxon>
        <taxon>Lingula</taxon>
    </lineage>
</organism>
<evidence type="ECO:0000256" key="3">
    <source>
        <dbReference type="ARBA" id="ARBA00022692"/>
    </source>
</evidence>
<dbReference type="InterPro" id="IPR017452">
    <property type="entry name" value="GPCR_Rhodpsn_7TM"/>
</dbReference>
<evidence type="ECO:0000256" key="8">
    <source>
        <dbReference type="ARBA" id="ARBA00023170"/>
    </source>
</evidence>
<reference evidence="16" key="1">
    <citation type="submission" date="2025-08" db="UniProtKB">
        <authorList>
            <consortium name="RefSeq"/>
        </authorList>
    </citation>
    <scope>IDENTIFICATION</scope>
    <source>
        <tissue evidence="16">Gonads</tissue>
    </source>
</reference>
<feature type="transmembrane region" description="Helical" evidence="13">
    <location>
        <begin position="52"/>
        <end position="73"/>
    </location>
</feature>
<keyword evidence="9" id="KW-0325">Glycoprotein</keyword>
<evidence type="ECO:0000256" key="6">
    <source>
        <dbReference type="ARBA" id="ARBA00023136"/>
    </source>
</evidence>
<evidence type="ECO:0000256" key="9">
    <source>
        <dbReference type="ARBA" id="ARBA00023180"/>
    </source>
</evidence>
<dbReference type="GO" id="GO:0005886">
    <property type="term" value="C:plasma membrane"/>
    <property type="evidence" value="ECO:0007669"/>
    <property type="project" value="UniProtKB-SubCell"/>
</dbReference>
<feature type="transmembrane region" description="Helical" evidence="13">
    <location>
        <begin position="224"/>
        <end position="246"/>
    </location>
</feature>
<dbReference type="FunCoup" id="A0A1S3HIF3">
    <property type="interactions" value="70"/>
</dbReference>
<dbReference type="Pfam" id="PF00001">
    <property type="entry name" value="7tm_1"/>
    <property type="match status" value="1"/>
</dbReference>
<keyword evidence="15" id="KW-1185">Reference proteome</keyword>
<evidence type="ECO:0000313" key="16">
    <source>
        <dbReference type="RefSeq" id="XP_013385873.1"/>
    </source>
</evidence>
<evidence type="ECO:0000256" key="11">
    <source>
        <dbReference type="RuleBase" id="RU000688"/>
    </source>
</evidence>
<dbReference type="KEGG" id="lak:106155532"/>
<dbReference type="InParanoid" id="A0A1S3HIF3"/>
<feature type="domain" description="G-protein coupled receptors family 1 profile" evidence="14">
    <location>
        <begin position="65"/>
        <end position="345"/>
    </location>
</feature>